<dbReference type="InterPro" id="IPR004843">
    <property type="entry name" value="Calcineurin-like_PHP"/>
</dbReference>
<dbReference type="InterPro" id="IPR022506">
    <property type="entry name" value="Metallophosphoesterase_PPA1498"/>
</dbReference>
<dbReference type="PROSITE" id="PS51318">
    <property type="entry name" value="TAT"/>
    <property type="match status" value="1"/>
</dbReference>
<evidence type="ECO:0000256" key="1">
    <source>
        <dbReference type="SAM" id="MobiDB-lite"/>
    </source>
</evidence>
<dbReference type="InterPro" id="IPR042281">
    <property type="entry name" value="GpdQ_beta-strand"/>
</dbReference>
<evidence type="ECO:0000313" key="3">
    <source>
        <dbReference type="EMBL" id="GAA1902902.1"/>
    </source>
</evidence>
<protein>
    <submittedName>
        <fullName evidence="3">TIGR03767 family metallophosphoesterase</fullName>
    </submittedName>
</protein>
<accession>A0ABP5A6B5</accession>
<dbReference type="InterPro" id="IPR029052">
    <property type="entry name" value="Metallo-depent_PP-like"/>
</dbReference>
<dbReference type="Proteomes" id="UP001501303">
    <property type="component" value="Unassembled WGS sequence"/>
</dbReference>
<dbReference type="NCBIfam" id="TIGR03767">
    <property type="entry name" value="P_acnes_RR"/>
    <property type="match status" value="1"/>
</dbReference>
<dbReference type="PANTHER" id="PTHR43143">
    <property type="entry name" value="METALLOPHOSPHOESTERASE, CALCINEURIN SUPERFAMILY"/>
    <property type="match status" value="1"/>
</dbReference>
<organism evidence="3 4">
    <name type="scientific">Streptomyces sodiiphilus</name>
    <dbReference type="NCBI Taxonomy" id="226217"/>
    <lineage>
        <taxon>Bacteria</taxon>
        <taxon>Bacillati</taxon>
        <taxon>Actinomycetota</taxon>
        <taxon>Actinomycetes</taxon>
        <taxon>Kitasatosporales</taxon>
        <taxon>Streptomycetaceae</taxon>
        <taxon>Streptomyces</taxon>
    </lineage>
</organism>
<proteinExistence type="predicted"/>
<dbReference type="InterPro" id="IPR051918">
    <property type="entry name" value="STPP_CPPED1"/>
</dbReference>
<dbReference type="SUPFAM" id="SSF56300">
    <property type="entry name" value="Metallo-dependent phosphatases"/>
    <property type="match status" value="1"/>
</dbReference>
<feature type="region of interest" description="Disordered" evidence="1">
    <location>
        <begin position="32"/>
        <end position="82"/>
    </location>
</feature>
<sequence length="568" mass="61456">MRERLSALAAANRRTVLGALGGAVLGTAGAVALSGRGSPAEARDESDGRTPGTDGAHATGTTLEEAASGTGTGPYRPLSAGPGWTRVLRDDLAAPGPGREGPRTPLAAFVQFTDTHVTDVQHPLRLEYLRTAAVGYWRPHETLTVAGLASLVERVNALRAGPATGEPLGFVMTTGDNTDNNSTNELEWFLTAMNGGRITPAGDPAGYQGVQRSGLPLYWNPEDELSDLDKQLGFPRLEGFLDAALREVKSPGLDIPWYSTSGNHDLLATGVCADSTGYLAAFATGDRKLLELPHGEAATLYTSLREGGDPLGRDLTEVLRTHRRAMVPVTPDERRTPFTRREYTAAHLAARHTGPGPVGHGYTEDNLEQDTLYYTFRIADNVLGISMDTTNAGGHWQGSVGTGQLTWLREQLVRHADDHVLVFSHHASWSMTNDHPDPRHPGEERHLGEELIELFRRHPNVVGWISGHSHRNRIEPRGSFWEVSTASHIDYPQLARVIELAENGDGTLSLFTTLVESAAPYATDPGDLSQTGLAAWYRELAFNAPGATLDRRLGKPDDRNTELLLPGR</sequence>
<evidence type="ECO:0000259" key="2">
    <source>
        <dbReference type="Pfam" id="PF00149"/>
    </source>
</evidence>
<comment type="caution">
    <text evidence="3">The sequence shown here is derived from an EMBL/GenBank/DDBJ whole genome shotgun (WGS) entry which is preliminary data.</text>
</comment>
<reference evidence="4" key="1">
    <citation type="journal article" date="2019" name="Int. J. Syst. Evol. Microbiol.">
        <title>The Global Catalogue of Microorganisms (GCM) 10K type strain sequencing project: providing services to taxonomists for standard genome sequencing and annotation.</title>
        <authorList>
            <consortium name="The Broad Institute Genomics Platform"/>
            <consortium name="The Broad Institute Genome Sequencing Center for Infectious Disease"/>
            <person name="Wu L."/>
            <person name="Ma J."/>
        </authorList>
    </citation>
    <scope>NUCLEOTIDE SEQUENCE [LARGE SCALE GENOMIC DNA]</scope>
    <source>
        <strain evidence="4">JCM 13581</strain>
    </source>
</reference>
<dbReference type="InterPro" id="IPR006311">
    <property type="entry name" value="TAT_signal"/>
</dbReference>
<keyword evidence="4" id="KW-1185">Reference proteome</keyword>
<gene>
    <name evidence="3" type="ORF">GCM10009716_10990</name>
</gene>
<name>A0ABP5A6B5_9ACTN</name>
<dbReference type="EMBL" id="BAAAMJ010000010">
    <property type="protein sequence ID" value="GAA1902902.1"/>
    <property type="molecule type" value="Genomic_DNA"/>
</dbReference>
<dbReference type="PANTHER" id="PTHR43143:SF1">
    <property type="entry name" value="SERINE_THREONINE-PROTEIN PHOSPHATASE CPPED1"/>
    <property type="match status" value="1"/>
</dbReference>
<dbReference type="Pfam" id="PF00149">
    <property type="entry name" value="Metallophos"/>
    <property type="match status" value="1"/>
</dbReference>
<dbReference type="Gene3D" id="3.30.750.180">
    <property type="entry name" value="GpdQ, beta-strand dimerisation domain"/>
    <property type="match status" value="1"/>
</dbReference>
<evidence type="ECO:0000313" key="4">
    <source>
        <dbReference type="Proteomes" id="UP001501303"/>
    </source>
</evidence>
<feature type="domain" description="Calcineurin-like phosphoesterase" evidence="2">
    <location>
        <begin position="109"/>
        <end position="471"/>
    </location>
</feature>